<dbReference type="PROSITE" id="PS00893">
    <property type="entry name" value="NUDIX_BOX"/>
    <property type="match status" value="1"/>
</dbReference>
<dbReference type="PROSITE" id="PS51462">
    <property type="entry name" value="NUDIX"/>
    <property type="match status" value="1"/>
</dbReference>
<dbReference type="InterPro" id="IPR000086">
    <property type="entry name" value="NUDIX_hydrolase_dom"/>
</dbReference>
<dbReference type="InterPro" id="IPR015797">
    <property type="entry name" value="NUDIX_hydrolase-like_dom_sf"/>
</dbReference>
<protein>
    <submittedName>
        <fullName evidence="3">NUDIX hydrolase</fullName>
    </submittedName>
</protein>
<comment type="caution">
    <text evidence="3">The sequence shown here is derived from an EMBL/GenBank/DDBJ whole genome shotgun (WGS) entry which is preliminary data.</text>
</comment>
<name>A0ABQ2D6B7_9DEIO</name>
<sequence length="157" mass="18001">MANHNQQGKMVDMRNIALGIAEHDEKILVYQSRNPDTGLLFCRALGGGIEHGEHSRDALKREFMEELGAEIEILEFLGVIEDIFQWNGKTEHQISFNYRIRFTNPVFYEQRSFKVLDDSITAFWKPIADFQKGLKLYPTGILEQIIATSPDALVQKS</sequence>
<dbReference type="Gene3D" id="3.90.79.10">
    <property type="entry name" value="Nucleoside Triphosphate Pyrophosphohydrolase"/>
    <property type="match status" value="1"/>
</dbReference>
<feature type="domain" description="Nudix hydrolase" evidence="2">
    <location>
        <begin position="11"/>
        <end position="147"/>
    </location>
</feature>
<evidence type="ECO:0000313" key="3">
    <source>
        <dbReference type="EMBL" id="GGJ46283.1"/>
    </source>
</evidence>
<dbReference type="Proteomes" id="UP000632222">
    <property type="component" value="Unassembled WGS sequence"/>
</dbReference>
<dbReference type="InterPro" id="IPR020084">
    <property type="entry name" value="NUDIX_hydrolase_CS"/>
</dbReference>
<keyword evidence="4" id="KW-1185">Reference proteome</keyword>
<dbReference type="PANTHER" id="PTHR43736:SF2">
    <property type="entry name" value="MUTT_NUDIX FAMILY PROTEIN"/>
    <property type="match status" value="1"/>
</dbReference>
<proteinExistence type="predicted"/>
<accession>A0ABQ2D6B7</accession>
<reference evidence="4" key="1">
    <citation type="journal article" date="2019" name="Int. J. Syst. Evol. Microbiol.">
        <title>The Global Catalogue of Microorganisms (GCM) 10K type strain sequencing project: providing services to taxonomists for standard genome sequencing and annotation.</title>
        <authorList>
            <consortium name="The Broad Institute Genomics Platform"/>
            <consortium name="The Broad Institute Genome Sequencing Center for Infectious Disease"/>
            <person name="Wu L."/>
            <person name="Ma J."/>
        </authorList>
    </citation>
    <scope>NUCLEOTIDE SEQUENCE [LARGE SCALE GENOMIC DNA]</scope>
    <source>
        <strain evidence="4">JCM 14370</strain>
    </source>
</reference>
<organism evidence="3 4">
    <name type="scientific">Deinococcus roseus</name>
    <dbReference type="NCBI Taxonomy" id="392414"/>
    <lineage>
        <taxon>Bacteria</taxon>
        <taxon>Thermotogati</taxon>
        <taxon>Deinococcota</taxon>
        <taxon>Deinococci</taxon>
        <taxon>Deinococcales</taxon>
        <taxon>Deinococcaceae</taxon>
        <taxon>Deinococcus</taxon>
    </lineage>
</organism>
<dbReference type="EMBL" id="BMOD01000016">
    <property type="protein sequence ID" value="GGJ46283.1"/>
    <property type="molecule type" value="Genomic_DNA"/>
</dbReference>
<gene>
    <name evidence="3" type="ORF">GCM10008938_35610</name>
</gene>
<dbReference type="RefSeq" id="WP_189004902.1">
    <property type="nucleotide sequence ID" value="NZ_BMOD01000016.1"/>
</dbReference>
<dbReference type="CDD" id="cd04688">
    <property type="entry name" value="NUDIX_Hydrolase"/>
    <property type="match status" value="1"/>
</dbReference>
<dbReference type="GO" id="GO:0016787">
    <property type="term" value="F:hydrolase activity"/>
    <property type="evidence" value="ECO:0007669"/>
    <property type="project" value="UniProtKB-KW"/>
</dbReference>
<evidence type="ECO:0000313" key="4">
    <source>
        <dbReference type="Proteomes" id="UP000632222"/>
    </source>
</evidence>
<dbReference type="PANTHER" id="PTHR43736">
    <property type="entry name" value="ADP-RIBOSE PYROPHOSPHATASE"/>
    <property type="match status" value="1"/>
</dbReference>
<evidence type="ECO:0000259" key="2">
    <source>
        <dbReference type="PROSITE" id="PS51462"/>
    </source>
</evidence>
<evidence type="ECO:0000256" key="1">
    <source>
        <dbReference type="ARBA" id="ARBA00022801"/>
    </source>
</evidence>
<keyword evidence="1 3" id="KW-0378">Hydrolase</keyword>
<dbReference type="Pfam" id="PF00293">
    <property type="entry name" value="NUDIX"/>
    <property type="match status" value="1"/>
</dbReference>
<dbReference type="SUPFAM" id="SSF55811">
    <property type="entry name" value="Nudix"/>
    <property type="match status" value="1"/>
</dbReference>